<dbReference type="Proteomes" id="UP000219356">
    <property type="component" value="Unassembled WGS sequence"/>
</dbReference>
<proteinExistence type="predicted"/>
<dbReference type="RefSeq" id="WP_097042189.1">
    <property type="nucleotide sequence ID" value="NZ_OBEK01000003.1"/>
</dbReference>
<gene>
    <name evidence="1" type="ORF">SAMN05421503_2269</name>
</gene>
<organism evidence="1 2">
    <name type="scientific">Terribacillus aidingensis</name>
    <dbReference type="NCBI Taxonomy" id="586416"/>
    <lineage>
        <taxon>Bacteria</taxon>
        <taxon>Bacillati</taxon>
        <taxon>Bacillota</taxon>
        <taxon>Bacilli</taxon>
        <taxon>Bacillales</taxon>
        <taxon>Bacillaceae</taxon>
        <taxon>Terribacillus</taxon>
    </lineage>
</organism>
<dbReference type="AlphaFoldDB" id="A0A285NXJ9"/>
<evidence type="ECO:0000313" key="1">
    <source>
        <dbReference type="EMBL" id="SNZ14214.1"/>
    </source>
</evidence>
<evidence type="ECO:0000313" key="2">
    <source>
        <dbReference type="Proteomes" id="UP000219356"/>
    </source>
</evidence>
<evidence type="ECO:0008006" key="3">
    <source>
        <dbReference type="Google" id="ProtNLM"/>
    </source>
</evidence>
<dbReference type="OrthoDB" id="3196710at2"/>
<reference evidence="2" key="1">
    <citation type="submission" date="2017-09" db="EMBL/GenBank/DDBJ databases">
        <authorList>
            <person name="Varghese N."/>
            <person name="Submissions S."/>
        </authorList>
    </citation>
    <scope>NUCLEOTIDE SEQUENCE [LARGE SCALE GENOMIC DNA]</scope>
    <source>
        <strain evidence="2">CGMCC 1.8913</strain>
    </source>
</reference>
<accession>A0A285NXJ9</accession>
<dbReference type="EMBL" id="OBEK01000003">
    <property type="protein sequence ID" value="SNZ14214.1"/>
    <property type="molecule type" value="Genomic_DNA"/>
</dbReference>
<protein>
    <recommendedName>
        <fullName evidence="3">Phage terminase, small subunit, putative, P27 family</fullName>
    </recommendedName>
</protein>
<sequence>MSRKYSKEKQNEQIAAEIEKWNATLSKMPSNKREAAQVLVERVAFMTVTLRILEEDIKAKGPTYRFVNGSQKMHVENPSQKSYNTMINRYTAACDKLLAMVPNAPVDIDKVQAKKQRSAEDLV</sequence>
<keyword evidence="2" id="KW-1185">Reference proteome</keyword>
<name>A0A285NXJ9_9BACI</name>